<sequence>MIRKEFRGGLLSVVLLAVWCFYCMCFVPLSSRLLRDT</sequence>
<dbReference type="Proteomes" id="UP000008177">
    <property type="component" value="Unplaced contigs"/>
</dbReference>
<evidence type="ECO:0000313" key="1">
    <source>
        <dbReference type="EMBL" id="CCD52941.1"/>
    </source>
</evidence>
<dbReference type="InParanoid" id="G2YMU3"/>
<dbReference type="AlphaFoldDB" id="G2YMU3"/>
<evidence type="ECO:0000313" key="2">
    <source>
        <dbReference type="Proteomes" id="UP000008177"/>
    </source>
</evidence>
<dbReference type="HOGENOM" id="CLU_3350987_0_0_1"/>
<protein>
    <submittedName>
        <fullName evidence="1">Uncharacterized protein</fullName>
    </submittedName>
</protein>
<reference evidence="2" key="1">
    <citation type="journal article" date="2011" name="PLoS Genet.">
        <title>Genomic analysis of the necrotrophic fungal pathogens Sclerotinia sclerotiorum and Botrytis cinerea.</title>
        <authorList>
            <person name="Amselem J."/>
            <person name="Cuomo C.A."/>
            <person name="van Kan J.A."/>
            <person name="Viaud M."/>
            <person name="Benito E.P."/>
            <person name="Couloux A."/>
            <person name="Coutinho P.M."/>
            <person name="de Vries R.P."/>
            <person name="Dyer P.S."/>
            <person name="Fillinger S."/>
            <person name="Fournier E."/>
            <person name="Gout L."/>
            <person name="Hahn M."/>
            <person name="Kohn L."/>
            <person name="Lapalu N."/>
            <person name="Plummer K.M."/>
            <person name="Pradier J.M."/>
            <person name="Quevillon E."/>
            <person name="Sharon A."/>
            <person name="Simon A."/>
            <person name="ten Have A."/>
            <person name="Tudzynski B."/>
            <person name="Tudzynski P."/>
            <person name="Wincker P."/>
            <person name="Andrew M."/>
            <person name="Anthouard V."/>
            <person name="Beever R.E."/>
            <person name="Beffa R."/>
            <person name="Benoit I."/>
            <person name="Bouzid O."/>
            <person name="Brault B."/>
            <person name="Chen Z."/>
            <person name="Choquer M."/>
            <person name="Collemare J."/>
            <person name="Cotton P."/>
            <person name="Danchin E.G."/>
            <person name="Da Silva C."/>
            <person name="Gautier A."/>
            <person name="Giraud C."/>
            <person name="Giraud T."/>
            <person name="Gonzalez C."/>
            <person name="Grossetete S."/>
            <person name="Guldener U."/>
            <person name="Henrissat B."/>
            <person name="Howlett B.J."/>
            <person name="Kodira C."/>
            <person name="Kretschmer M."/>
            <person name="Lappartient A."/>
            <person name="Leroch M."/>
            <person name="Levis C."/>
            <person name="Mauceli E."/>
            <person name="Neuveglise C."/>
            <person name="Oeser B."/>
            <person name="Pearson M."/>
            <person name="Poulain J."/>
            <person name="Poussereau N."/>
            <person name="Quesneville H."/>
            <person name="Rascle C."/>
            <person name="Schumacher J."/>
            <person name="Segurens B."/>
            <person name="Sexton A."/>
            <person name="Silva E."/>
            <person name="Sirven C."/>
            <person name="Soanes D.M."/>
            <person name="Talbot N.J."/>
            <person name="Templeton M."/>
            <person name="Yandava C."/>
            <person name="Yarden O."/>
            <person name="Zeng Q."/>
            <person name="Rollins J.A."/>
            <person name="Lebrun M.H."/>
            <person name="Dickman M."/>
        </authorList>
    </citation>
    <scope>NUCLEOTIDE SEQUENCE [LARGE SCALE GENOMIC DNA]</scope>
    <source>
        <strain evidence="2">T4</strain>
    </source>
</reference>
<name>G2YMU3_BOTF4</name>
<accession>G2YMU3</accession>
<proteinExistence type="predicted"/>
<organism evidence="1 2">
    <name type="scientific">Botryotinia fuckeliana (strain T4)</name>
    <name type="common">Noble rot fungus</name>
    <name type="synonym">Botrytis cinerea</name>
    <dbReference type="NCBI Taxonomy" id="999810"/>
    <lineage>
        <taxon>Eukaryota</taxon>
        <taxon>Fungi</taxon>
        <taxon>Dikarya</taxon>
        <taxon>Ascomycota</taxon>
        <taxon>Pezizomycotina</taxon>
        <taxon>Leotiomycetes</taxon>
        <taxon>Helotiales</taxon>
        <taxon>Sclerotiniaceae</taxon>
        <taxon>Botrytis</taxon>
    </lineage>
</organism>
<gene>
    <name evidence="1" type="ORF">BofuT4_uP138650.1</name>
</gene>
<dbReference type="EMBL" id="FQ790345">
    <property type="protein sequence ID" value="CCD52941.1"/>
    <property type="molecule type" value="Genomic_DNA"/>
</dbReference>